<keyword evidence="3" id="KW-1185">Reference proteome</keyword>
<evidence type="ECO:0000313" key="2">
    <source>
        <dbReference type="EMBL" id="CAL8097623.1"/>
    </source>
</evidence>
<feature type="transmembrane region" description="Helical" evidence="1">
    <location>
        <begin position="63"/>
        <end position="85"/>
    </location>
</feature>
<proteinExistence type="predicted"/>
<keyword evidence="1" id="KW-0472">Membrane</keyword>
<organism evidence="2 3">
    <name type="scientific">Orchesella dallaii</name>
    <dbReference type="NCBI Taxonomy" id="48710"/>
    <lineage>
        <taxon>Eukaryota</taxon>
        <taxon>Metazoa</taxon>
        <taxon>Ecdysozoa</taxon>
        <taxon>Arthropoda</taxon>
        <taxon>Hexapoda</taxon>
        <taxon>Collembola</taxon>
        <taxon>Entomobryomorpha</taxon>
        <taxon>Entomobryoidea</taxon>
        <taxon>Orchesellidae</taxon>
        <taxon>Orchesellinae</taxon>
        <taxon>Orchesella</taxon>
    </lineage>
</organism>
<feature type="transmembrane region" description="Helical" evidence="1">
    <location>
        <begin position="153"/>
        <end position="172"/>
    </location>
</feature>
<accession>A0ABP1QCB0</accession>
<dbReference type="Proteomes" id="UP001642540">
    <property type="component" value="Unassembled WGS sequence"/>
</dbReference>
<feature type="transmembrane region" description="Helical" evidence="1">
    <location>
        <begin position="94"/>
        <end position="116"/>
    </location>
</feature>
<comment type="caution">
    <text evidence="2">The sequence shown here is derived from an EMBL/GenBank/DDBJ whole genome shotgun (WGS) entry which is preliminary data.</text>
</comment>
<feature type="transmembrane region" description="Helical" evidence="1">
    <location>
        <begin position="12"/>
        <end position="36"/>
    </location>
</feature>
<evidence type="ECO:0000313" key="3">
    <source>
        <dbReference type="Proteomes" id="UP001642540"/>
    </source>
</evidence>
<sequence length="193" mass="21900">MKLQKRECLRSVPGMGKILTSIFGMALLIVTFISYYGSDWKSEYSKICESEIKIKCPSASVEYWFTIIVTAVVAGDLISLVSYLWRKTTSSFRLWADLIFQFVVGIILMMAASFYISSANEIEQIDLAQVYNGTETELNLRVNEKIAAGEMSIIQGLLYFILISFMTCTLHCECLKRWKIPLLSDAEEPESEP</sequence>
<reference evidence="2 3" key="1">
    <citation type="submission" date="2024-08" db="EMBL/GenBank/DDBJ databases">
        <authorList>
            <person name="Cucini C."/>
            <person name="Frati F."/>
        </authorList>
    </citation>
    <scope>NUCLEOTIDE SEQUENCE [LARGE SCALE GENOMIC DNA]</scope>
</reference>
<protein>
    <submittedName>
        <fullName evidence="2">Uncharacterized protein</fullName>
    </submittedName>
</protein>
<dbReference type="EMBL" id="CAXLJM020000029">
    <property type="protein sequence ID" value="CAL8097623.1"/>
    <property type="molecule type" value="Genomic_DNA"/>
</dbReference>
<gene>
    <name evidence="2" type="ORF">ODALV1_LOCUS9693</name>
</gene>
<evidence type="ECO:0000256" key="1">
    <source>
        <dbReference type="SAM" id="Phobius"/>
    </source>
</evidence>
<name>A0ABP1QCB0_9HEXA</name>
<keyword evidence="1" id="KW-0812">Transmembrane</keyword>
<keyword evidence="1" id="KW-1133">Transmembrane helix</keyword>